<dbReference type="SUPFAM" id="SSF51230">
    <property type="entry name" value="Single hybrid motif"/>
    <property type="match status" value="1"/>
</dbReference>
<dbReference type="Proteomes" id="UP000703674">
    <property type="component" value="Unassembled WGS sequence"/>
</dbReference>
<name>A0ABX1D856_9FLAO</name>
<dbReference type="Gene3D" id="2.40.50.100">
    <property type="match status" value="1"/>
</dbReference>
<proteinExistence type="predicted"/>
<reference evidence="1 2" key="1">
    <citation type="submission" date="2020-03" db="EMBL/GenBank/DDBJ databases">
        <title>Salinimicrobium sp. nov, isolated from SCS.</title>
        <authorList>
            <person name="Cao W.R."/>
        </authorList>
    </citation>
    <scope>NUCLEOTIDE SEQUENCE [LARGE SCALE GENOMIC DNA]</scope>
    <source>
        <strain evidence="2">J15B91</strain>
    </source>
</reference>
<sequence length="122" mass="13463">FNGTFAPIVASMGRILFWDPFSAIGIYDPVVYADYKRVPAPEWEATVEGKFILQEWLKPEGTQVEEGEALAVVAKDGENITAYANASGILRYLVSEGGVIYNSENKEHVIEQGAQYLAAIDY</sequence>
<accession>A0ABX1D856</accession>
<gene>
    <name evidence="1" type="ORF">HC175_20775</name>
</gene>
<dbReference type="EMBL" id="JAAVJR010001062">
    <property type="protein sequence ID" value="NJW55351.1"/>
    <property type="molecule type" value="Genomic_DNA"/>
</dbReference>
<keyword evidence="2" id="KW-1185">Reference proteome</keyword>
<feature type="non-terminal residue" evidence="1">
    <location>
        <position position="122"/>
    </location>
</feature>
<feature type="non-terminal residue" evidence="1">
    <location>
        <position position="1"/>
    </location>
</feature>
<evidence type="ECO:0000313" key="1">
    <source>
        <dbReference type="EMBL" id="NJW55351.1"/>
    </source>
</evidence>
<comment type="caution">
    <text evidence="1">The sequence shown here is derived from an EMBL/GenBank/DDBJ whole genome shotgun (WGS) entry which is preliminary data.</text>
</comment>
<organism evidence="1 2">
    <name type="scientific">Salinimicrobium oceani</name>
    <dbReference type="NCBI Taxonomy" id="2722702"/>
    <lineage>
        <taxon>Bacteria</taxon>
        <taxon>Pseudomonadati</taxon>
        <taxon>Bacteroidota</taxon>
        <taxon>Flavobacteriia</taxon>
        <taxon>Flavobacteriales</taxon>
        <taxon>Flavobacteriaceae</taxon>
        <taxon>Salinimicrobium</taxon>
    </lineage>
</organism>
<protein>
    <submittedName>
        <fullName evidence="1">Amino acid carrier protein</fullName>
    </submittedName>
</protein>
<evidence type="ECO:0000313" key="2">
    <source>
        <dbReference type="Proteomes" id="UP000703674"/>
    </source>
</evidence>
<dbReference type="InterPro" id="IPR011053">
    <property type="entry name" value="Single_hybrid_motif"/>
</dbReference>